<evidence type="ECO:0000313" key="2">
    <source>
        <dbReference type="Proteomes" id="UP001148838"/>
    </source>
</evidence>
<proteinExistence type="predicted"/>
<name>A0ABQ8T4S1_PERAM</name>
<dbReference type="EMBL" id="JAJSOF020000015">
    <property type="protein sequence ID" value="KAJ4441494.1"/>
    <property type="molecule type" value="Genomic_DNA"/>
</dbReference>
<comment type="caution">
    <text evidence="1">The sequence shown here is derived from an EMBL/GenBank/DDBJ whole genome shotgun (WGS) entry which is preliminary data.</text>
</comment>
<dbReference type="Proteomes" id="UP001148838">
    <property type="component" value="Unassembled WGS sequence"/>
</dbReference>
<reference evidence="1 2" key="1">
    <citation type="journal article" date="2022" name="Allergy">
        <title>Genome assembly and annotation of Periplaneta americana reveal a comprehensive cockroach allergen profile.</title>
        <authorList>
            <person name="Wang L."/>
            <person name="Xiong Q."/>
            <person name="Saelim N."/>
            <person name="Wang L."/>
            <person name="Nong W."/>
            <person name="Wan A.T."/>
            <person name="Shi M."/>
            <person name="Liu X."/>
            <person name="Cao Q."/>
            <person name="Hui J.H.L."/>
            <person name="Sookrung N."/>
            <person name="Leung T.F."/>
            <person name="Tungtrongchitr A."/>
            <person name="Tsui S.K.W."/>
        </authorList>
    </citation>
    <scope>NUCLEOTIDE SEQUENCE [LARGE SCALE GENOMIC DNA]</scope>
    <source>
        <strain evidence="1">PWHHKU_190912</strain>
    </source>
</reference>
<accession>A0ABQ8T4S1</accession>
<sequence>MEGLCESGNEPPGSLKARVELIVTVTFQWSKRACVEETGGSDCGPDARGRGGHSESLLLKMCPGGLHRQLGAQCSCISPDTPSGHRDLP</sequence>
<organism evidence="1 2">
    <name type="scientific">Periplaneta americana</name>
    <name type="common">American cockroach</name>
    <name type="synonym">Blatta americana</name>
    <dbReference type="NCBI Taxonomy" id="6978"/>
    <lineage>
        <taxon>Eukaryota</taxon>
        <taxon>Metazoa</taxon>
        <taxon>Ecdysozoa</taxon>
        <taxon>Arthropoda</taxon>
        <taxon>Hexapoda</taxon>
        <taxon>Insecta</taxon>
        <taxon>Pterygota</taxon>
        <taxon>Neoptera</taxon>
        <taxon>Polyneoptera</taxon>
        <taxon>Dictyoptera</taxon>
        <taxon>Blattodea</taxon>
        <taxon>Blattoidea</taxon>
        <taxon>Blattidae</taxon>
        <taxon>Blattinae</taxon>
        <taxon>Periplaneta</taxon>
    </lineage>
</organism>
<gene>
    <name evidence="1" type="ORF">ANN_11350</name>
</gene>
<evidence type="ECO:0000313" key="1">
    <source>
        <dbReference type="EMBL" id="KAJ4441494.1"/>
    </source>
</evidence>
<protein>
    <submittedName>
        <fullName evidence="1">Uncharacterized protein</fullName>
    </submittedName>
</protein>
<keyword evidence="2" id="KW-1185">Reference proteome</keyword>